<dbReference type="AlphaFoldDB" id="A0A4R5VY17"/>
<sequence>MGEEGSYFRRLYKLFKGGFKKDKEEDGGLKWGLGIAVPFFFSSKFAVHDETITIHGIQTTHDEYSPIKYSIVKITKLGTSIEYFDSVTFYGDSGEEGINYTFTVPNGTGYQLEIFNYFHYHASGNVKMLKKELPS</sequence>
<evidence type="ECO:0000313" key="1">
    <source>
        <dbReference type="EMBL" id="MDQ6597213.1"/>
    </source>
</evidence>
<reference evidence="2 3" key="1">
    <citation type="submission" date="2019-03" db="EMBL/GenBank/DDBJ databases">
        <title>Bacillus niacini sp. nov. a Nicotinate-Metabolizing Mesophile Isolated from Soil.</title>
        <authorList>
            <person name="Zhang G."/>
        </authorList>
    </citation>
    <scope>NUCLEOTIDE SEQUENCE [LARGE SCALE GENOMIC DNA]</scope>
    <source>
        <strain evidence="2 3">WN066</strain>
    </source>
</reference>
<comment type="caution">
    <text evidence="2">The sequence shown here is derived from an EMBL/GenBank/DDBJ whole genome shotgun (WGS) entry which is preliminary data.</text>
</comment>
<evidence type="ECO:0000313" key="4">
    <source>
        <dbReference type="Proteomes" id="UP001178888"/>
    </source>
</evidence>
<accession>A0A4R5VY17</accession>
<dbReference type="Proteomes" id="UP001178888">
    <property type="component" value="Unassembled WGS sequence"/>
</dbReference>
<protein>
    <submittedName>
        <fullName evidence="2">Uncharacterized protein</fullName>
    </submittedName>
</protein>
<dbReference type="EMBL" id="JAVGVR010000001">
    <property type="protein sequence ID" value="MDQ6597213.1"/>
    <property type="molecule type" value="Genomic_DNA"/>
</dbReference>
<name>A0A4R5VY17_9BACI</name>
<reference evidence="1" key="2">
    <citation type="submission" date="2023-08" db="EMBL/GenBank/DDBJ databases">
        <title>Nitrogen cycling bacteria in agricultural field soils.</title>
        <authorList>
            <person name="Jang J."/>
        </authorList>
    </citation>
    <scope>NUCLEOTIDE SEQUENCE</scope>
    <source>
        <strain evidence="1">PS3-36</strain>
    </source>
</reference>
<dbReference type="EMBL" id="SMYO01000003">
    <property type="protein sequence ID" value="TDK63341.1"/>
    <property type="molecule type" value="Genomic_DNA"/>
</dbReference>
<evidence type="ECO:0000313" key="2">
    <source>
        <dbReference type="EMBL" id="TDK63341.1"/>
    </source>
</evidence>
<gene>
    <name evidence="2" type="ORF">E2K98_07810</name>
    <name evidence="1" type="ORF">RCG21_12745</name>
</gene>
<evidence type="ECO:0000313" key="3">
    <source>
        <dbReference type="Proteomes" id="UP000295132"/>
    </source>
</evidence>
<dbReference type="RefSeq" id="WP_133333677.1">
    <property type="nucleotide sequence ID" value="NZ_JAVGVR010000001.1"/>
</dbReference>
<dbReference type="Proteomes" id="UP000295132">
    <property type="component" value="Unassembled WGS sequence"/>
</dbReference>
<proteinExistence type="predicted"/>
<organism evidence="2 3">
    <name type="scientific">Bacillus salipaludis</name>
    <dbReference type="NCBI Taxonomy" id="2547811"/>
    <lineage>
        <taxon>Bacteria</taxon>
        <taxon>Bacillati</taxon>
        <taxon>Bacillota</taxon>
        <taxon>Bacilli</taxon>
        <taxon>Bacillales</taxon>
        <taxon>Bacillaceae</taxon>
        <taxon>Bacillus</taxon>
    </lineage>
</organism>
<keyword evidence="4" id="KW-1185">Reference proteome</keyword>